<protein>
    <submittedName>
        <fullName evidence="2">Uncharacterized protein</fullName>
    </submittedName>
</protein>
<keyword evidence="3" id="KW-1185">Reference proteome</keyword>
<organism evidence="2 3">
    <name type="scientific">Sphaerisporangium melleum</name>
    <dbReference type="NCBI Taxonomy" id="321316"/>
    <lineage>
        <taxon>Bacteria</taxon>
        <taxon>Bacillati</taxon>
        <taxon>Actinomycetota</taxon>
        <taxon>Actinomycetes</taxon>
        <taxon>Streptosporangiales</taxon>
        <taxon>Streptosporangiaceae</taxon>
        <taxon>Sphaerisporangium</taxon>
    </lineage>
</organism>
<dbReference type="RefSeq" id="WP_189167557.1">
    <property type="nucleotide sequence ID" value="NZ_BMNT01000066.1"/>
</dbReference>
<evidence type="ECO:0000256" key="1">
    <source>
        <dbReference type="SAM" id="MobiDB-lite"/>
    </source>
</evidence>
<reference evidence="2" key="2">
    <citation type="submission" date="2020-09" db="EMBL/GenBank/DDBJ databases">
        <authorList>
            <person name="Sun Q."/>
            <person name="Ohkuma M."/>
        </authorList>
    </citation>
    <scope>NUCLEOTIDE SEQUENCE</scope>
    <source>
        <strain evidence="2">JCM 13064</strain>
    </source>
</reference>
<accession>A0A917RQJ7</accession>
<reference evidence="2" key="1">
    <citation type="journal article" date="2014" name="Int. J. Syst. Evol. Microbiol.">
        <title>Complete genome sequence of Corynebacterium casei LMG S-19264T (=DSM 44701T), isolated from a smear-ripened cheese.</title>
        <authorList>
            <consortium name="US DOE Joint Genome Institute (JGI-PGF)"/>
            <person name="Walter F."/>
            <person name="Albersmeier A."/>
            <person name="Kalinowski J."/>
            <person name="Ruckert C."/>
        </authorList>
    </citation>
    <scope>NUCLEOTIDE SEQUENCE</scope>
    <source>
        <strain evidence="2">JCM 13064</strain>
    </source>
</reference>
<dbReference type="Proteomes" id="UP000645217">
    <property type="component" value="Unassembled WGS sequence"/>
</dbReference>
<feature type="compositionally biased region" description="Low complexity" evidence="1">
    <location>
        <begin position="35"/>
        <end position="44"/>
    </location>
</feature>
<sequence>MSALEDNRRLRPITARRASAAARRNGDDLRARTHAAQAQGLAGPAATRAIAGASRPAAGPAAEIVEGGGG</sequence>
<proteinExistence type="predicted"/>
<feature type="region of interest" description="Disordered" evidence="1">
    <location>
        <begin position="1"/>
        <end position="44"/>
    </location>
</feature>
<evidence type="ECO:0000313" key="2">
    <source>
        <dbReference type="EMBL" id="GGL19452.1"/>
    </source>
</evidence>
<dbReference type="AlphaFoldDB" id="A0A917RQJ7"/>
<comment type="caution">
    <text evidence="2">The sequence shown here is derived from an EMBL/GenBank/DDBJ whole genome shotgun (WGS) entry which is preliminary data.</text>
</comment>
<dbReference type="EMBL" id="BMNT01000066">
    <property type="protein sequence ID" value="GGL19452.1"/>
    <property type="molecule type" value="Genomic_DNA"/>
</dbReference>
<gene>
    <name evidence="2" type="ORF">GCM10007964_71850</name>
</gene>
<evidence type="ECO:0000313" key="3">
    <source>
        <dbReference type="Proteomes" id="UP000645217"/>
    </source>
</evidence>
<name>A0A917RQJ7_9ACTN</name>